<reference evidence="1 2" key="1">
    <citation type="submission" date="2019-08" db="EMBL/GenBank/DDBJ databases">
        <title>Bradymonadales sp. TMQ4.</title>
        <authorList>
            <person name="Liang Q."/>
        </authorList>
    </citation>
    <scope>NUCLEOTIDE SEQUENCE [LARGE SCALE GENOMIC DNA]</scope>
    <source>
        <strain evidence="1 2">TMQ4</strain>
    </source>
</reference>
<name>A0A5C6XAP7_9DELT</name>
<evidence type="ECO:0000313" key="2">
    <source>
        <dbReference type="Proteomes" id="UP000321412"/>
    </source>
</evidence>
<protein>
    <recommendedName>
        <fullName evidence="3">SEC-C motif-containing protein</fullName>
    </recommendedName>
</protein>
<dbReference type="AlphaFoldDB" id="A0A5C6XAP7"/>
<organism evidence="1 2">
    <name type="scientific">Lujinxingia vulgaris</name>
    <dbReference type="NCBI Taxonomy" id="2600176"/>
    <lineage>
        <taxon>Bacteria</taxon>
        <taxon>Deltaproteobacteria</taxon>
        <taxon>Bradymonadales</taxon>
        <taxon>Lujinxingiaceae</taxon>
        <taxon>Lujinxingia</taxon>
    </lineage>
</organism>
<dbReference type="Gene3D" id="3.10.450.50">
    <property type="match status" value="1"/>
</dbReference>
<dbReference type="OrthoDB" id="5431733at2"/>
<dbReference type="InterPro" id="IPR004027">
    <property type="entry name" value="SEC_C_motif"/>
</dbReference>
<dbReference type="SUPFAM" id="SSF103642">
    <property type="entry name" value="Sec-C motif"/>
    <property type="match status" value="1"/>
</dbReference>
<proteinExistence type="predicted"/>
<dbReference type="Proteomes" id="UP000321412">
    <property type="component" value="Unassembled WGS sequence"/>
</dbReference>
<sequence length="375" mass="42151">MAWLRFKVCMSPCVDRLWGVPLFALRALALFRRSAGAGGGVLYRTRRNAMRSVNRCAVVVRPLQPFVDWVRKVDREYAEGLSDEAILASDQVFLTPMFHVREDTEEYLEINATRVFESMLHGWCYDETLWPKERGWDAFKEWLDYEVAVDLLDMPEAAALRSGERSPYQGGGPVFEFEESVLDDYEEQVHHVRSEVWTDGLFRAFAASPEANALQTRVGGARLALDYLHVYGNEPFQEITAELLEDAMFSALRMRGFEINLDGDAIVAELTALFMYVQRAYDFGAAEACLKLLKREGLSAELDVALQEAAMKHARRTKVQSAEEQGRGADPALLAAGLLAGIQKPFVVREPELGRNDPCACGSGKKYKRCCLTVS</sequence>
<dbReference type="EMBL" id="VOSM01000002">
    <property type="protein sequence ID" value="TXD38396.1"/>
    <property type="molecule type" value="Genomic_DNA"/>
</dbReference>
<gene>
    <name evidence="1" type="ORF">FRC98_05780</name>
</gene>
<evidence type="ECO:0000313" key="1">
    <source>
        <dbReference type="EMBL" id="TXD38396.1"/>
    </source>
</evidence>
<comment type="caution">
    <text evidence="1">The sequence shown here is derived from an EMBL/GenBank/DDBJ whole genome shotgun (WGS) entry which is preliminary data.</text>
</comment>
<dbReference type="Pfam" id="PF02810">
    <property type="entry name" value="SEC-C"/>
    <property type="match status" value="1"/>
</dbReference>
<keyword evidence="2" id="KW-1185">Reference proteome</keyword>
<evidence type="ECO:0008006" key="3">
    <source>
        <dbReference type="Google" id="ProtNLM"/>
    </source>
</evidence>
<accession>A0A5C6XAP7</accession>